<dbReference type="GO" id="GO:0009240">
    <property type="term" value="P:isopentenyl diphosphate biosynthetic process"/>
    <property type="evidence" value="ECO:0007669"/>
    <property type="project" value="TreeGrafter"/>
</dbReference>
<dbReference type="OrthoDB" id="510307at2759"/>
<evidence type="ECO:0000256" key="13">
    <source>
        <dbReference type="ARBA" id="ARBA00023229"/>
    </source>
</evidence>
<dbReference type="GO" id="GO:0046872">
    <property type="term" value="F:metal ion binding"/>
    <property type="evidence" value="ECO:0007669"/>
    <property type="project" value="UniProtKB-KW"/>
</dbReference>
<keyword evidence="9" id="KW-1207">Sterol metabolism</keyword>
<evidence type="ECO:0000256" key="3">
    <source>
        <dbReference type="ARBA" id="ARBA00003951"/>
    </source>
</evidence>
<comment type="caution">
    <text evidence="16">The sequence shown here is derived from an EMBL/GenBank/DDBJ whole genome shotgun (WGS) entry which is preliminary data.</text>
</comment>
<keyword evidence="11" id="KW-0752">Steroid biosynthesis</keyword>
<gene>
    <name evidence="16" type="ORF">HOLleu_35042</name>
</gene>
<organism evidence="16 17">
    <name type="scientific">Holothuria leucospilota</name>
    <name type="common">Black long sea cucumber</name>
    <name type="synonym">Mertensiothuria leucospilota</name>
    <dbReference type="NCBI Taxonomy" id="206669"/>
    <lineage>
        <taxon>Eukaryota</taxon>
        <taxon>Metazoa</taxon>
        <taxon>Echinodermata</taxon>
        <taxon>Eleutherozoa</taxon>
        <taxon>Echinozoa</taxon>
        <taxon>Holothuroidea</taxon>
        <taxon>Aspidochirotacea</taxon>
        <taxon>Aspidochirotida</taxon>
        <taxon>Holothuriidae</taxon>
        <taxon>Holothuria</taxon>
    </lineage>
</organism>
<keyword evidence="9" id="KW-0153">Cholesterol metabolism</keyword>
<dbReference type="GO" id="GO:0004452">
    <property type="term" value="F:isopentenyl-diphosphate delta-isomerase activity"/>
    <property type="evidence" value="ECO:0007669"/>
    <property type="project" value="UniProtKB-EC"/>
</dbReference>
<reference evidence="16" key="1">
    <citation type="submission" date="2021-10" db="EMBL/GenBank/DDBJ databases">
        <title>Tropical sea cucumber genome reveals ecological adaptation and Cuvierian tubules defense mechanism.</title>
        <authorList>
            <person name="Chen T."/>
        </authorList>
    </citation>
    <scope>NUCLEOTIDE SEQUENCE</scope>
    <source>
        <strain evidence="16">Nanhai2018</strain>
        <tissue evidence="16">Muscle</tissue>
    </source>
</reference>
<sequence>MISLIVARTSQQLLQSNLKIHHLNIHSCSNKLRNIQHHLSLAFYSRAMADDLTKELDDTQVKLLSEECLLVNKDDAVIGSASKKECHLMENIKKGMLHRAFSVFLFNSNGELLLQQRANAKITFPGYWANTCCSHPLNVPGETEEGDAMGVKRAAQRKLKHELGIEAKQVPLEEFHYITRIHYQAPCDNPVWGEHEIDYILFLQKDVDVKPEPNEVQNYMYCNPQQVKELLEKASQEQEKVSPWFELIARNMLDGWWAKLEALDSIKNQESITRL</sequence>
<dbReference type="Proteomes" id="UP001152320">
    <property type="component" value="Chromosome 18"/>
</dbReference>
<keyword evidence="12" id="KW-0443">Lipid metabolism</keyword>
<comment type="catalytic activity">
    <reaction evidence="1">
        <text>isopentenyl diphosphate = dimethylallyl diphosphate</text>
        <dbReference type="Rhea" id="RHEA:23284"/>
        <dbReference type="ChEBI" id="CHEBI:57623"/>
        <dbReference type="ChEBI" id="CHEBI:128769"/>
        <dbReference type="EC" id="5.3.3.2"/>
    </reaction>
</comment>
<keyword evidence="9" id="KW-0756">Sterol biosynthesis</keyword>
<evidence type="ECO:0000256" key="2">
    <source>
        <dbReference type="ARBA" id="ARBA00001946"/>
    </source>
</evidence>
<dbReference type="Pfam" id="PF00293">
    <property type="entry name" value="NUDIX"/>
    <property type="match status" value="1"/>
</dbReference>
<evidence type="ECO:0000256" key="1">
    <source>
        <dbReference type="ARBA" id="ARBA00000374"/>
    </source>
</evidence>
<dbReference type="Gene3D" id="3.90.79.10">
    <property type="entry name" value="Nucleoside Triphosphate Pyrophosphohydrolase"/>
    <property type="match status" value="1"/>
</dbReference>
<keyword evidence="8" id="KW-0479">Metal-binding</keyword>
<keyword evidence="7" id="KW-0444">Lipid biosynthesis</keyword>
<dbReference type="NCBIfam" id="TIGR02150">
    <property type="entry name" value="IPP_isom_1"/>
    <property type="match status" value="1"/>
</dbReference>
<keyword evidence="13" id="KW-0414">Isoprene biosynthesis</keyword>
<keyword evidence="14" id="KW-0413">Isomerase</keyword>
<dbReference type="GO" id="GO:0006695">
    <property type="term" value="P:cholesterol biosynthetic process"/>
    <property type="evidence" value="ECO:0007669"/>
    <property type="project" value="UniProtKB-KW"/>
</dbReference>
<proteinExistence type="inferred from homology"/>
<dbReference type="EMBL" id="JAIZAY010000018">
    <property type="protein sequence ID" value="KAJ8024971.1"/>
    <property type="molecule type" value="Genomic_DNA"/>
</dbReference>
<keyword evidence="17" id="KW-1185">Reference proteome</keyword>
<dbReference type="InterPro" id="IPR000086">
    <property type="entry name" value="NUDIX_hydrolase_dom"/>
</dbReference>
<evidence type="ECO:0000313" key="17">
    <source>
        <dbReference type="Proteomes" id="UP001152320"/>
    </source>
</evidence>
<accession>A0A9Q0YNX2</accession>
<comment type="pathway">
    <text evidence="4">Isoprenoid biosynthesis; dimethylallyl diphosphate biosynthesis; dimethylallyl diphosphate from isopentenyl diphosphate: step 1/1.</text>
</comment>
<dbReference type="EC" id="5.3.3.2" evidence="6"/>
<dbReference type="GO" id="GO:0005737">
    <property type="term" value="C:cytoplasm"/>
    <property type="evidence" value="ECO:0007669"/>
    <property type="project" value="TreeGrafter"/>
</dbReference>
<dbReference type="InterPro" id="IPR011876">
    <property type="entry name" value="IsopentenylPP_isomerase_typ1"/>
</dbReference>
<evidence type="ECO:0000256" key="14">
    <source>
        <dbReference type="ARBA" id="ARBA00023235"/>
    </source>
</evidence>
<dbReference type="InterPro" id="IPR015797">
    <property type="entry name" value="NUDIX_hydrolase-like_dom_sf"/>
</dbReference>
<evidence type="ECO:0000256" key="7">
    <source>
        <dbReference type="ARBA" id="ARBA00022516"/>
    </source>
</evidence>
<comment type="similarity">
    <text evidence="5">Belongs to the IPP isomerase type 1 family.</text>
</comment>
<evidence type="ECO:0000259" key="15">
    <source>
        <dbReference type="PROSITE" id="PS51462"/>
    </source>
</evidence>
<evidence type="ECO:0000256" key="9">
    <source>
        <dbReference type="ARBA" id="ARBA00022778"/>
    </source>
</evidence>
<dbReference type="CDD" id="cd02885">
    <property type="entry name" value="NUDIX_IPP_Isomerase"/>
    <property type="match status" value="1"/>
</dbReference>
<evidence type="ECO:0000256" key="5">
    <source>
        <dbReference type="ARBA" id="ARBA00007579"/>
    </source>
</evidence>
<dbReference type="FunFam" id="3.90.79.10:FF:000012">
    <property type="entry name" value="Isopentenyl-diphosphate Delta-isomerase 1"/>
    <property type="match status" value="1"/>
</dbReference>
<dbReference type="PANTHER" id="PTHR10885">
    <property type="entry name" value="ISOPENTENYL-DIPHOSPHATE DELTA-ISOMERASE"/>
    <property type="match status" value="1"/>
</dbReference>
<evidence type="ECO:0000256" key="10">
    <source>
        <dbReference type="ARBA" id="ARBA00022842"/>
    </source>
</evidence>
<evidence type="ECO:0000256" key="8">
    <source>
        <dbReference type="ARBA" id="ARBA00022723"/>
    </source>
</evidence>
<name>A0A9Q0YNX2_HOLLE</name>
<comment type="function">
    <text evidence="3">Catalyzes the 1,3-allylic rearrangement of the homoallylic substrate isopentenyl (IPP) to its highly electrophilic allylic isomer, dimethylallyl diphosphate (DMAPP).</text>
</comment>
<feature type="domain" description="Nudix hydrolase" evidence="15">
    <location>
        <begin position="96"/>
        <end position="247"/>
    </location>
</feature>
<protein>
    <recommendedName>
        <fullName evidence="6">isopentenyl-diphosphate Delta-isomerase</fullName>
        <ecNumber evidence="6">5.3.3.2</ecNumber>
    </recommendedName>
</protein>
<comment type="cofactor">
    <cofactor evidence="2">
        <name>Mg(2+)</name>
        <dbReference type="ChEBI" id="CHEBI:18420"/>
    </cofactor>
</comment>
<dbReference type="SUPFAM" id="SSF55811">
    <property type="entry name" value="Nudix"/>
    <property type="match status" value="1"/>
</dbReference>
<dbReference type="AlphaFoldDB" id="A0A9Q0YNX2"/>
<evidence type="ECO:0000256" key="12">
    <source>
        <dbReference type="ARBA" id="ARBA00023098"/>
    </source>
</evidence>
<keyword evidence="9" id="KW-0753">Steroid metabolism</keyword>
<evidence type="ECO:0000256" key="4">
    <source>
        <dbReference type="ARBA" id="ARBA00004826"/>
    </source>
</evidence>
<dbReference type="PANTHER" id="PTHR10885:SF0">
    <property type="entry name" value="ISOPENTENYL-DIPHOSPHATE DELTA-ISOMERASE"/>
    <property type="match status" value="1"/>
</dbReference>
<keyword evidence="10" id="KW-0460">Magnesium</keyword>
<keyword evidence="9" id="KW-0152">Cholesterol biosynthesis</keyword>
<dbReference type="PROSITE" id="PS51462">
    <property type="entry name" value="NUDIX"/>
    <property type="match status" value="1"/>
</dbReference>
<evidence type="ECO:0000313" key="16">
    <source>
        <dbReference type="EMBL" id="KAJ8024971.1"/>
    </source>
</evidence>
<evidence type="ECO:0000256" key="6">
    <source>
        <dbReference type="ARBA" id="ARBA00012057"/>
    </source>
</evidence>
<evidence type="ECO:0000256" key="11">
    <source>
        <dbReference type="ARBA" id="ARBA00022955"/>
    </source>
</evidence>